<evidence type="ECO:0000256" key="3">
    <source>
        <dbReference type="SAM" id="MobiDB-lite"/>
    </source>
</evidence>
<dbReference type="AlphaFoldDB" id="H5X7F5"/>
<reference evidence="6 7" key="1">
    <citation type="journal article" date="2012" name="Stand. Genomic Sci.">
        <title>Genome sequence of the ocean sediment bacterium Saccharomonospora marina type strain (XMU15(T)).</title>
        <authorList>
            <person name="Klenk H.P."/>
            <person name="Lu M."/>
            <person name="Lucas S."/>
            <person name="Lapidus A."/>
            <person name="Copeland A."/>
            <person name="Pitluck S."/>
            <person name="Goodwin L.A."/>
            <person name="Han C."/>
            <person name="Tapia R."/>
            <person name="Brambilla E.M."/>
            <person name="Potter G."/>
            <person name="Land M."/>
            <person name="Ivanova N."/>
            <person name="Rohde M."/>
            <person name="Goker M."/>
            <person name="Detter J.C."/>
            <person name="Li W.J."/>
            <person name="Kyrpides N.C."/>
            <person name="Woyke T."/>
        </authorList>
    </citation>
    <scope>NUCLEOTIDE SEQUENCE [LARGE SCALE GENOMIC DNA]</scope>
    <source>
        <strain evidence="6 7">XMU15</strain>
    </source>
</reference>
<dbReference type="SUPFAM" id="SSF50969">
    <property type="entry name" value="YVTN repeat-like/Quinoprotein amine dehydrogenase"/>
    <property type="match status" value="1"/>
</dbReference>
<feature type="domain" description="PA" evidence="5">
    <location>
        <begin position="363"/>
        <end position="441"/>
    </location>
</feature>
<dbReference type="PANTHER" id="PTHR22702:SF1">
    <property type="entry name" value="PROTEASE-ASSOCIATED DOMAIN-CONTAINING PROTEIN 1"/>
    <property type="match status" value="1"/>
</dbReference>
<evidence type="ECO:0000313" key="6">
    <source>
        <dbReference type="EMBL" id="EHR50174.1"/>
    </source>
</evidence>
<dbReference type="STRING" id="882083.SacmaDRAFT_1915"/>
<keyword evidence="2" id="KW-0325">Glycoprotein</keyword>
<keyword evidence="1 4" id="KW-0732">Signal</keyword>
<dbReference type="InterPro" id="IPR003137">
    <property type="entry name" value="PA_domain"/>
</dbReference>
<evidence type="ECO:0000256" key="1">
    <source>
        <dbReference type="ARBA" id="ARBA00022729"/>
    </source>
</evidence>
<dbReference type="PANTHER" id="PTHR22702">
    <property type="entry name" value="PROTEASE-ASSOCIATED DOMAIN-CONTAINING PROTEIN"/>
    <property type="match status" value="1"/>
</dbReference>
<feature type="region of interest" description="Disordered" evidence="3">
    <location>
        <begin position="284"/>
        <end position="308"/>
    </location>
</feature>
<sequence length="572" mass="60801">MTSHRPFPRHRTRRALLLAAALLPGLALTGIGTASATHGGSDSRQLDVVGHLDLADVPGENITDVWAHGNYAYLGTFDDGSCSLDYTGVHIIDIADPADPEKVGFIPSPPGTRANDVKVTHLDTPAFSGDVLVYSNESCGSAFNPRTQSNGVAAVPGQDGVGIYDVTDPTNPRSLKRSFGDYPVHNTYSWQDGDNAYMIVVDDVNTQDVHIVDMTKPQSPQEIAVTGQLDWPAGIDNIGDGEVFLHDVWVQQNNGRTIAYLSYWDAGLVLLDVTNPAEPVFLGDSDYASPDPLSGEEPEGNGHVAVPNADGSRVLLGDEDFAAGSLNSFTFDGADSPAAEAGFTPPTYTLPGASFQGPVHWTGGEGCTEGEFDRPAVAGEVALIQRGSCFFSTKAANAQALGYAGFIVANNAGDGLITMSSGTNDVITIPGYFVGQSTGEAMKAAEGGTMHAEGIFDGYGYLRLLDVTDPGNIVELDQFATENVFANPPVPGDRTMHNVVVDEGTRAYISWYTEGMRVIDFSGDSLTEVAHFVDTAQGSNFWGVYLHDHPNGQRYILGSDRKTGLWIFADPA</sequence>
<dbReference type="Pfam" id="PF08309">
    <property type="entry name" value="LVIVD"/>
    <property type="match status" value="2"/>
</dbReference>
<proteinExistence type="predicted"/>
<evidence type="ECO:0000313" key="7">
    <source>
        <dbReference type="Proteomes" id="UP000004926"/>
    </source>
</evidence>
<dbReference type="Gene3D" id="3.50.30.30">
    <property type="match status" value="1"/>
</dbReference>
<dbReference type="Proteomes" id="UP000004926">
    <property type="component" value="Chromosome"/>
</dbReference>
<evidence type="ECO:0000259" key="5">
    <source>
        <dbReference type="Pfam" id="PF02225"/>
    </source>
</evidence>
<dbReference type="SUPFAM" id="SSF52025">
    <property type="entry name" value="PA domain"/>
    <property type="match status" value="1"/>
</dbReference>
<dbReference type="InterPro" id="IPR046450">
    <property type="entry name" value="PA_dom_sf"/>
</dbReference>
<gene>
    <name evidence="6" type="ORF">SacmaDRAFT_1915</name>
</gene>
<dbReference type="PROSITE" id="PS51318">
    <property type="entry name" value="TAT"/>
    <property type="match status" value="1"/>
</dbReference>
<accession>H5X7F5</accession>
<dbReference type="InterPro" id="IPR013211">
    <property type="entry name" value="LVIVD"/>
</dbReference>
<feature type="chain" id="PRO_5003600135" evidence="4">
    <location>
        <begin position="37"/>
        <end position="572"/>
    </location>
</feature>
<protein>
    <submittedName>
        <fullName evidence="6">PA domain-containing protein</fullName>
    </submittedName>
</protein>
<dbReference type="eggNOG" id="COG5276">
    <property type="taxonomic scope" value="Bacteria"/>
</dbReference>
<dbReference type="InterPro" id="IPR006311">
    <property type="entry name" value="TAT_signal"/>
</dbReference>
<organism evidence="6 7">
    <name type="scientific">Saccharomonospora marina XMU15</name>
    <dbReference type="NCBI Taxonomy" id="882083"/>
    <lineage>
        <taxon>Bacteria</taxon>
        <taxon>Bacillati</taxon>
        <taxon>Actinomycetota</taxon>
        <taxon>Actinomycetes</taxon>
        <taxon>Pseudonocardiales</taxon>
        <taxon>Pseudonocardiaceae</taxon>
        <taxon>Saccharomonospora</taxon>
    </lineage>
</organism>
<dbReference type="CDD" id="cd04818">
    <property type="entry name" value="PA_subtilisin_1"/>
    <property type="match status" value="1"/>
</dbReference>
<dbReference type="HOGENOM" id="CLU_432577_0_0_11"/>
<keyword evidence="7" id="KW-1185">Reference proteome</keyword>
<dbReference type="RefSeq" id="WP_009153559.1">
    <property type="nucleotide sequence ID" value="NZ_CM001439.1"/>
</dbReference>
<dbReference type="InterPro" id="IPR011044">
    <property type="entry name" value="Quino_amine_DH_bsu"/>
</dbReference>
<dbReference type="Pfam" id="PF02225">
    <property type="entry name" value="PA"/>
    <property type="match status" value="1"/>
</dbReference>
<evidence type="ECO:0000256" key="4">
    <source>
        <dbReference type="SAM" id="SignalP"/>
    </source>
</evidence>
<feature type="signal peptide" evidence="4">
    <location>
        <begin position="1"/>
        <end position="36"/>
    </location>
</feature>
<evidence type="ECO:0000256" key="2">
    <source>
        <dbReference type="ARBA" id="ARBA00023180"/>
    </source>
</evidence>
<name>H5X7F5_9PSEU</name>
<dbReference type="OrthoDB" id="8375at2"/>
<dbReference type="EMBL" id="CM001439">
    <property type="protein sequence ID" value="EHR50174.1"/>
    <property type="molecule type" value="Genomic_DNA"/>
</dbReference>